<feature type="region of interest" description="Disordered" evidence="4">
    <location>
        <begin position="1829"/>
        <end position="1951"/>
    </location>
</feature>
<feature type="region of interest" description="Disordered" evidence="4">
    <location>
        <begin position="1"/>
        <end position="204"/>
    </location>
</feature>
<comment type="caution">
    <text evidence="7">The sequence shown here is derived from an EMBL/GenBank/DDBJ whole genome shotgun (WGS) entry which is preliminary data.</text>
</comment>
<comment type="similarity">
    <text evidence="3">Belongs to the cyclic nucleotide phosphodiesterase family.</text>
</comment>
<evidence type="ECO:0000313" key="8">
    <source>
        <dbReference type="Proteomes" id="UP000028837"/>
    </source>
</evidence>
<dbReference type="GO" id="GO:0007165">
    <property type="term" value="P:signal transduction"/>
    <property type="evidence" value="ECO:0007669"/>
    <property type="project" value="InterPro"/>
</dbReference>
<feature type="compositionally biased region" description="Basic and acidic residues" evidence="4">
    <location>
        <begin position="1564"/>
        <end position="1576"/>
    </location>
</feature>
<dbReference type="InterPro" id="IPR036971">
    <property type="entry name" value="PDEase_catalytic_dom_sf"/>
</dbReference>
<evidence type="ECO:0000256" key="4">
    <source>
        <dbReference type="SAM" id="MobiDB-lite"/>
    </source>
</evidence>
<feature type="region of interest" description="Disordered" evidence="4">
    <location>
        <begin position="1982"/>
        <end position="2298"/>
    </location>
</feature>
<feature type="compositionally biased region" description="Basic and acidic residues" evidence="4">
    <location>
        <begin position="3342"/>
        <end position="3371"/>
    </location>
</feature>
<feature type="compositionally biased region" description="Basic and acidic residues" evidence="4">
    <location>
        <begin position="829"/>
        <end position="839"/>
    </location>
</feature>
<feature type="compositionally biased region" description="Basic and acidic residues" evidence="4">
    <location>
        <begin position="543"/>
        <end position="561"/>
    </location>
</feature>
<feature type="region of interest" description="Disordered" evidence="4">
    <location>
        <begin position="2565"/>
        <end position="2590"/>
    </location>
</feature>
<feature type="region of interest" description="Disordered" evidence="4">
    <location>
        <begin position="300"/>
        <end position="332"/>
    </location>
</feature>
<feature type="compositionally biased region" description="Basic and acidic residues" evidence="4">
    <location>
        <begin position="1415"/>
        <end position="1427"/>
    </location>
</feature>
<feature type="compositionally biased region" description="Low complexity" evidence="4">
    <location>
        <begin position="89"/>
        <end position="101"/>
    </location>
</feature>
<feature type="compositionally biased region" description="Basic residues" evidence="4">
    <location>
        <begin position="3274"/>
        <end position="3284"/>
    </location>
</feature>
<evidence type="ECO:0000259" key="6">
    <source>
        <dbReference type="PROSITE" id="PS51845"/>
    </source>
</evidence>
<dbReference type="EMBL" id="AHZU02000364">
    <property type="protein sequence ID" value="KFG45289.1"/>
    <property type="molecule type" value="Genomic_DNA"/>
</dbReference>
<feature type="compositionally biased region" description="Low complexity" evidence="4">
    <location>
        <begin position="2637"/>
        <end position="2652"/>
    </location>
</feature>
<feature type="region of interest" description="Disordered" evidence="4">
    <location>
        <begin position="1265"/>
        <end position="1438"/>
    </location>
</feature>
<feature type="compositionally biased region" description="Basic and acidic residues" evidence="4">
    <location>
        <begin position="1305"/>
        <end position="1348"/>
    </location>
</feature>
<evidence type="ECO:0000256" key="5">
    <source>
        <dbReference type="SAM" id="Phobius"/>
    </source>
</evidence>
<feature type="compositionally biased region" description="Basic and acidic residues" evidence="4">
    <location>
        <begin position="2355"/>
        <end position="2374"/>
    </location>
</feature>
<feature type="region of interest" description="Disordered" evidence="4">
    <location>
        <begin position="641"/>
        <end position="939"/>
    </location>
</feature>
<dbReference type="PANTHER" id="PTHR11347">
    <property type="entry name" value="CYCLIC NUCLEOTIDE PHOSPHODIESTERASE"/>
    <property type="match status" value="1"/>
</dbReference>
<dbReference type="OrthoDB" id="546632at2759"/>
<reference evidence="7 8" key="1">
    <citation type="submission" date="2014-02" db="EMBL/GenBank/DDBJ databases">
        <authorList>
            <person name="Sibley D."/>
            <person name="Venepally P."/>
            <person name="Karamycheva S."/>
            <person name="Hadjithomas M."/>
            <person name="Khan A."/>
            <person name="Brunk B."/>
            <person name="Roos D."/>
            <person name="Caler E."/>
            <person name="Lorenzi H."/>
        </authorList>
    </citation>
    <scope>NUCLEOTIDE SEQUENCE [LARGE SCALE GENOMIC DNA]</scope>
    <source>
        <strain evidence="7 8">GAB2-2007-GAL-DOM2</strain>
    </source>
</reference>
<evidence type="ECO:0000256" key="2">
    <source>
        <dbReference type="ARBA" id="ARBA00022801"/>
    </source>
</evidence>
<feature type="compositionally biased region" description="Basic and acidic residues" evidence="4">
    <location>
        <begin position="2136"/>
        <end position="2146"/>
    </location>
</feature>
<feature type="compositionally biased region" description="Polar residues" evidence="4">
    <location>
        <begin position="2571"/>
        <end position="2582"/>
    </location>
</feature>
<keyword evidence="1 3" id="KW-0479">Metal-binding</keyword>
<keyword evidence="5" id="KW-0472">Membrane</keyword>
<feature type="region of interest" description="Disordered" evidence="4">
    <location>
        <begin position="3234"/>
        <end position="3462"/>
    </location>
</feature>
<dbReference type="PROSITE" id="PS51845">
    <property type="entry name" value="PDEASE_I_2"/>
    <property type="match status" value="1"/>
</dbReference>
<feature type="compositionally biased region" description="Basic and acidic residues" evidence="4">
    <location>
        <begin position="2214"/>
        <end position="2229"/>
    </location>
</feature>
<sequence length="3476" mass="381147">MECLDHVGRDTRKADTPSGLFSRSSSFRAELPDLTESSTRVRSEKEDVGAFIEAQQPVEPPGMETRFEGTLCDDEKPKATQHVRGKETVPSPAHSSAVASAIQTSEDSERPQRRKQTNSRDLGSRETSPPLHALEAKSSALPQLFQESSNLSVSLSTSQSGVGSGSMRLSFSSSQVTASSSPSRLSQAASFPVSTTQRPVREPRLTCCERDGVGEKTVEGHEETHLRGLQGRRVGHDRDKDLPFRMHSSSENSDNLKEVTDLVLREGPFTPELPYFPLFVGAESESGTLASTIGAKRGWEKGENEDETAAGVAGPFPTPAEKYGVRHSSGGDTVEAAFGRRFRHRERREVIKSCTSSSSPGDSSSHSFFSSSPGGSASSPEDALGLHPALVSLSPPETGSLLLSPRQRVSASQGPYQRHRDRPQFEGHHRRGEAEMKTPAEPNASPSSQLLSKIDAAYRAVKTWVEDSFLVDINRSLLYPPSPLFSRGENASETASYPSTSLKRGCLRGTGSTLMSPVEANTVLTLSPSAGGAPQFGDSLDSVTEKTRSEGTVWRDAKARDKEERTSPSFFRLARWGHTVSPSAFADNSASLSPSPLTLARRQKGAAMPNLLSPVSVGGRREAPGTGCLQRRMCHGVSGFKGATEASLQSSRRVREAKNDRDASKSQRDRTRGRAADEGSTTRQGDADTKRGLSGQSETPVALRGTLPRARGAEEDKRQGRREAIADRRAPSTHGGILSEGHRVTAEGNDNWGAIGEPWRGKESDTISENMDNARVAETHRQTARRSAEVKLVEAADGTKSPENQLLKEDKVSGLGGAETLQSAGLFQEGRRTRSRENQETEQTSSAEDGWTEEERQVARQLHLSPCGSRRLGFSTRRRGRLRHGRSQEEQDDMEAGIASASSILTPAAPDTQPGICVSKQGRRLGSTGTGWRPRTGLKSPGVQLARRELHFRLGARRRPTRSALASFRPLTVRRRRGRTRLRGERKYTSFSSASPPVLLSLQSSTPVKSDLLSSPVVPLTPSCPSSSPETPLGALVSRSLHFLPFYASAPARGFQRHSRRTWSSSWSREPRAGVFRTLFSLSSQLTRRSSPSETASSSPSKHPSRPSVLLSSPSGLDPTRPAEQGPPSRGGKRKRLSLDSEPPGFPLYLKRKPALEFSDPSVESAYGFYLAKMRRMRLVAIGIVLILLNIMYDIPEYISSFSREEAGGWSRGDPPVSGDEASTQDWPPVDSVFIFPGETQHSQQEGDTGRHALEGGTKRLLSFAPMRLSTAVTGPPRDGGERTTKEVKGDEGRFQKEAQAGFLERAHKPGGRWEETEKGRKEDRLRDRNQPRGDTDSDLEWYDRRSVGETLQSTGRRLAEEESIVSTNGKKAIPPDGKERMPGTLWGVGTRAKNPPSHRSPRTERRSLISRVNKGSDQKEKGRKGAETTAGAPKTRADAPFPIHLKRLRTTRRLSAVSASDPEDSLVLLPHDGVRGENEASKSGFLSSPVPSWMAAVWVSFDVVELVLQLGLTFSGHMPFLRAHTEKCISLALTSTTFLSSLKPILILGHSSYLSRHSPNSAEETHAEGGGRREAPQTQAGGSGRGEVPPLPLQTCLTAVFLRTIVGCVFVDLLCLVRRHQLLHLHRLLFVLSLSLLLLFTVLGVCVLDLPASLFFFAWCLGIASWLVMASCALGGLLSELMHRKTFYSVFAVGREPDVCMQELVDDEKKRKAMPLFSGKNMLEQLTELVKTMEATLAEVDIYRLDHHTYSSFALIRSLQTKCLDVLTSGGDVYAVTWDSQTVPREIHLHCSQTDAYAHAVGSAAPAPGPEASCLPGDFHACAVLQEDPREDEGDADGREEKKASKEEEGQTDSDWTRLDASACNPKTAFKMEKEAEGEEETGAGEETQREREDEAPRDKAQSRGRTERGETRREMRETSFDRRRVRQHDGFLKAHRRPETTPFSSFDTASDSWECAHDLSFLSPSRLVVDLVLSPGFMPAAPHSHAAPSGQDSESQQESQEGRRNSVHCSFERKAATRTSAQENKRTNGSTKRTKDVFASVSRSHSSVGGAPGVTSPDIFERHPFRVATSSPGLRSVAGVASAAKRDRTKGEGDSGDEGENEASVHVGGTAEDEPLGCRRGTVESHAISSSPKESGKEDERSGEGNEEGETAGAPACRSSPPSRRREIPLSFATRQSHRVSTKVRGASASGDADGLKKAAKAAGRQACSGRPRGEPVEAEKQERKADGAVPAKAEVMDGELRKRSGSPQRKSLRFRFVPDDSDKPSEGEAAWRSTQRRHSLEAKNTIGNVSCGACSSSDEACRVLPFVGRHAKGEEETEEEVKRSDSPSRQKMTSSPELEERRQEGQTDAEGAGERDENSKEEKNRMWRRTDAVDTRGELSFDASLRRSKQGASLARVGLTWTLDLFSLDALSNGNVLVAVGLHLLLPHRQRGHLRCSQGDLRSFLQNLQSLYLPNLYHNRVHAAMVAHLSVFLSRTAGMSPWPARSCSSCRSRQASLRLSPECSWGRGDVETQETLDASPGLSEFPSTQLHSFASNPRTTLESPQDPAVCRAAGAAQEARLQSPFRGSASQCASATSPVRQKERTDKDASALHEWCLASQESVDTRDVSLSPGDRSEITKRHIWCSSRSSDALPPRQNAAARRSASQLLSRRRSFRFSPHHSPQAPACPPRGGGPSDWDARQGEICGGEEENLHALEHVHSSHGGPRARASTACEGGMRDGLAESERRFQEAALLSNLSSREARREDDTTGLCGAARHGKEDDASEKRLLQGSQKDAQEMTKDRGPDSHHGTERAPPRMIDDETILCFAALGHDVGHPGFNNAFLVATNQPIALVYNDHAVLENYHAYITFRTLTCYTSTTDTNGQGCEGSVLKGITPAEYRYFRKHLIELILATDMSQHFSTISTVRVRRESRTFNFITNEEDRWMMKKLCMKIGDIGHAALDWDQHYKWSMRVTEEFLLQGDAELKAGLPVSPLCDRNAPEIELHKSQSSFINYLVVPLINELVGCLEAHPRQSVAPPSLLGSETTEKSTVHSSLLSTTQTGDSRPHSRTSALSKAFSSSDVTSYRLLHRYGRSTMAAHSPYLGRPGTFSAPDECWNEERVPSGISPADTIREIVLFQALRNAERWSARAHVLETKTGKTPAVSVSGFGSADASEGQRAIGSKRATPGKEDSTKSSKDSPRSAFASSPPHAHGPGASTPPGPQSVCGASFWTQRRLLVRHKTYSPARFGISAEDERDEGEDRLSRDEGETGALAGSPGFPLGKRDRMRERKLKPPRRRSWMTVTENRKRREQEEQRRDDRSRVKENVLRGILKREKEEKKSNEGTRDGVRSSTCRHANPEQRTNREDRKGKTSGNHEMDENADRSRMSGTRKPGNETWGREKDLEDHQPHTCEMLPQEKEITDIAEETERGRAVESAGTLSQKEARETKKREASKEKGKGARRHAGESMQMSQMSLETELLHVEKRVCETV</sequence>
<feature type="compositionally biased region" description="Basic and acidic residues" evidence="4">
    <location>
        <begin position="3428"/>
        <end position="3444"/>
    </location>
</feature>
<feature type="transmembrane region" description="Helical" evidence="5">
    <location>
        <begin position="1630"/>
        <end position="1651"/>
    </location>
</feature>
<feature type="compositionally biased region" description="Polar residues" evidence="4">
    <location>
        <begin position="3036"/>
        <end position="3060"/>
    </location>
</feature>
<feature type="region of interest" description="Disordered" evidence="4">
    <location>
        <begin position="2315"/>
        <end position="2374"/>
    </location>
</feature>
<feature type="compositionally biased region" description="Low complexity" evidence="4">
    <location>
        <begin position="1982"/>
        <end position="2001"/>
    </location>
</feature>
<proteinExistence type="inferred from homology"/>
<dbReference type="GO" id="GO:0046872">
    <property type="term" value="F:metal ion binding"/>
    <property type="evidence" value="ECO:0007669"/>
    <property type="project" value="UniProtKB-KW"/>
</dbReference>
<feature type="compositionally biased region" description="Basic and acidic residues" evidence="4">
    <location>
        <begin position="3383"/>
        <end position="3418"/>
    </location>
</feature>
<feature type="compositionally biased region" description="Basic and acidic residues" evidence="4">
    <location>
        <begin position="422"/>
        <end position="438"/>
    </location>
</feature>
<evidence type="ECO:0000256" key="3">
    <source>
        <dbReference type="RuleBase" id="RU363067"/>
    </source>
</evidence>
<dbReference type="InterPro" id="IPR023174">
    <property type="entry name" value="PDEase_CS"/>
</dbReference>
<feature type="compositionally biased region" description="Basic and acidic residues" evidence="4">
    <location>
        <begin position="775"/>
        <end position="794"/>
    </location>
</feature>
<gene>
    <name evidence="7" type="ORF">TGDOM2_226755</name>
</gene>
<feature type="compositionally biased region" description="Basic and acidic residues" evidence="4">
    <location>
        <begin position="2002"/>
        <end position="2017"/>
    </location>
</feature>
<feature type="region of interest" description="Disordered" evidence="4">
    <location>
        <begin position="397"/>
        <end position="447"/>
    </location>
</feature>
<dbReference type="GO" id="GO:0004114">
    <property type="term" value="F:3',5'-cyclic-nucleotide phosphodiesterase activity"/>
    <property type="evidence" value="ECO:0007669"/>
    <property type="project" value="InterPro"/>
</dbReference>
<feature type="compositionally biased region" description="Basic and acidic residues" evidence="4">
    <location>
        <begin position="2259"/>
        <end position="2269"/>
    </location>
</feature>
<accession>A0A086KLM1</accession>
<dbReference type="Proteomes" id="UP000028837">
    <property type="component" value="Unassembled WGS sequence"/>
</dbReference>
<feature type="region of interest" description="Disordered" evidence="4">
    <location>
        <begin position="349"/>
        <end position="383"/>
    </location>
</feature>
<feature type="compositionally biased region" description="Low complexity" evidence="4">
    <location>
        <begin position="148"/>
        <end position="190"/>
    </location>
</feature>
<dbReference type="InterPro" id="IPR003607">
    <property type="entry name" value="HD/PDEase_dom"/>
</dbReference>
<feature type="compositionally biased region" description="Basic and acidic residues" evidence="4">
    <location>
        <begin position="1279"/>
        <end position="1297"/>
    </location>
</feature>
<keyword evidence="2 3" id="KW-0378">Hydrolase</keyword>
<feature type="compositionally biased region" description="Polar residues" evidence="4">
    <location>
        <begin position="2019"/>
        <end position="2033"/>
    </location>
</feature>
<evidence type="ECO:0000256" key="1">
    <source>
        <dbReference type="ARBA" id="ARBA00022723"/>
    </source>
</evidence>
<feature type="region of interest" description="Disordered" evidence="4">
    <location>
        <begin position="1557"/>
        <end position="1588"/>
    </location>
</feature>
<comment type="cofactor">
    <cofactor evidence="3">
        <name>a divalent metal cation</name>
        <dbReference type="ChEBI" id="CHEBI:60240"/>
    </cofactor>
    <text evidence="3">Binds 2 divalent metal cations per subunit. Site 1 may preferentially bind zinc ions, while site 2 has a preference for magnesium and/or manganese ions.</text>
</comment>
<dbReference type="InterPro" id="IPR002073">
    <property type="entry name" value="PDEase_catalytic_dom"/>
</dbReference>
<dbReference type="PROSITE" id="PS00126">
    <property type="entry name" value="PDEASE_I_1"/>
    <property type="match status" value="1"/>
</dbReference>
<protein>
    <recommendedName>
        <fullName evidence="3">Phosphodiesterase</fullName>
        <ecNumber evidence="3">3.1.4.-</ecNumber>
    </recommendedName>
</protein>
<feature type="compositionally biased region" description="Polar residues" evidence="4">
    <location>
        <begin position="2288"/>
        <end position="2298"/>
    </location>
</feature>
<feature type="compositionally biased region" description="Basic and acidic residues" evidence="4">
    <location>
        <begin position="1"/>
        <end position="15"/>
    </location>
</feature>
<feature type="compositionally biased region" description="Basic and acidic residues" evidence="4">
    <location>
        <begin position="2779"/>
        <end position="2799"/>
    </location>
</feature>
<feature type="domain" description="PDEase" evidence="6">
    <location>
        <begin position="2809"/>
        <end position="3045"/>
    </location>
</feature>
<feature type="compositionally biased region" description="Low complexity" evidence="4">
    <location>
        <begin position="2153"/>
        <end position="2164"/>
    </location>
</feature>
<name>A0A086KLM1_TOXGO</name>
<feature type="compositionally biased region" description="Basic and acidic residues" evidence="4">
    <location>
        <begin position="2086"/>
        <end position="2095"/>
    </location>
</feature>
<feature type="region of interest" description="Disordered" evidence="4">
    <location>
        <begin position="3020"/>
        <end position="3060"/>
    </location>
</feature>
<feature type="transmembrane region" description="Helical" evidence="5">
    <location>
        <begin position="1657"/>
        <end position="1679"/>
    </location>
</feature>
<organism evidence="7 8">
    <name type="scientific">Toxoplasma gondii GAB2-2007-GAL-DOM2</name>
    <dbReference type="NCBI Taxonomy" id="1130820"/>
    <lineage>
        <taxon>Eukaryota</taxon>
        <taxon>Sar</taxon>
        <taxon>Alveolata</taxon>
        <taxon>Apicomplexa</taxon>
        <taxon>Conoidasida</taxon>
        <taxon>Coccidia</taxon>
        <taxon>Eucoccidiorida</taxon>
        <taxon>Eimeriorina</taxon>
        <taxon>Sarcocystidae</taxon>
        <taxon>Toxoplasma</taxon>
    </lineage>
</organism>
<feature type="compositionally biased region" description="Basic residues" evidence="4">
    <location>
        <begin position="876"/>
        <end position="885"/>
    </location>
</feature>
<feature type="compositionally biased region" description="Low complexity" evidence="4">
    <location>
        <begin position="1090"/>
        <end position="1117"/>
    </location>
</feature>
<feature type="region of interest" description="Disordered" evidence="4">
    <location>
        <begin position="2743"/>
        <end position="2799"/>
    </location>
</feature>
<feature type="compositionally biased region" description="Low complexity" evidence="4">
    <location>
        <begin position="356"/>
        <end position="380"/>
    </location>
</feature>
<keyword evidence="5" id="KW-1133">Transmembrane helix</keyword>
<feature type="compositionally biased region" description="Basic and acidic residues" evidence="4">
    <location>
        <begin position="2761"/>
        <end position="2772"/>
    </location>
</feature>
<feature type="region of interest" description="Disordered" evidence="4">
    <location>
        <begin position="2631"/>
        <end position="2686"/>
    </location>
</feature>
<feature type="compositionally biased region" description="Basic and acidic residues" evidence="4">
    <location>
        <begin position="1888"/>
        <end position="1934"/>
    </location>
</feature>
<feature type="region of interest" description="Disordered" evidence="4">
    <location>
        <begin position="1206"/>
        <end position="1228"/>
    </location>
</feature>
<feature type="compositionally biased region" description="Basic and acidic residues" evidence="4">
    <location>
        <begin position="39"/>
        <end position="48"/>
    </location>
</feature>
<feature type="compositionally biased region" description="Basic and acidic residues" evidence="4">
    <location>
        <begin position="653"/>
        <end position="677"/>
    </location>
</feature>
<dbReference type="SUPFAM" id="SSF109604">
    <property type="entry name" value="HD-domain/PDEase-like"/>
    <property type="match status" value="2"/>
</dbReference>
<feature type="compositionally biased region" description="Basic and acidic residues" evidence="4">
    <location>
        <begin position="711"/>
        <end position="730"/>
    </location>
</feature>
<evidence type="ECO:0000313" key="7">
    <source>
        <dbReference type="EMBL" id="KFG45289.1"/>
    </source>
</evidence>
<dbReference type="CDD" id="cd00077">
    <property type="entry name" value="HDc"/>
    <property type="match status" value="1"/>
</dbReference>
<feature type="region of interest" description="Disordered" evidence="4">
    <location>
        <begin position="1087"/>
        <end position="1146"/>
    </location>
</feature>
<feature type="region of interest" description="Disordered" evidence="4">
    <location>
        <begin position="3145"/>
        <end position="3211"/>
    </location>
</feature>
<dbReference type="Gene3D" id="1.10.1300.10">
    <property type="entry name" value="3'5'-cyclic nucleotide phosphodiesterase, catalytic domain"/>
    <property type="match status" value="2"/>
</dbReference>
<feature type="compositionally biased region" description="Basic and acidic residues" evidence="4">
    <location>
        <begin position="1837"/>
        <end position="1850"/>
    </location>
</feature>
<feature type="compositionally biased region" description="Basic and acidic residues" evidence="4">
    <location>
        <begin position="3244"/>
        <end position="3253"/>
    </location>
</feature>
<dbReference type="VEuPathDB" id="ToxoDB:TGDOM2_226755"/>
<dbReference type="Pfam" id="PF00233">
    <property type="entry name" value="PDEase_I"/>
    <property type="match status" value="1"/>
</dbReference>
<feature type="region of interest" description="Disordered" evidence="4">
    <location>
        <begin position="534"/>
        <end position="561"/>
    </location>
</feature>
<feature type="compositionally biased region" description="Basic and acidic residues" evidence="4">
    <location>
        <begin position="3290"/>
        <end position="3334"/>
    </location>
</feature>
<feature type="compositionally biased region" description="Basic residues" evidence="4">
    <location>
        <begin position="2653"/>
        <end position="2662"/>
    </location>
</feature>
<keyword evidence="5" id="KW-0812">Transmembrane</keyword>
<feature type="compositionally biased region" description="Basic and acidic residues" evidence="4">
    <location>
        <begin position="3172"/>
        <end position="3185"/>
    </location>
</feature>
<dbReference type="EC" id="3.1.4.-" evidence="3"/>